<reference evidence="3" key="1">
    <citation type="journal article" date="2019" name="Int. J. Syst. Evol. Microbiol.">
        <title>The Global Catalogue of Microorganisms (GCM) 10K type strain sequencing project: providing services to taxonomists for standard genome sequencing and annotation.</title>
        <authorList>
            <consortium name="The Broad Institute Genomics Platform"/>
            <consortium name="The Broad Institute Genome Sequencing Center for Infectious Disease"/>
            <person name="Wu L."/>
            <person name="Ma J."/>
        </authorList>
    </citation>
    <scope>NUCLEOTIDE SEQUENCE [LARGE SCALE GENOMIC DNA]</scope>
    <source>
        <strain evidence="3">CGMCC 4.7608</strain>
    </source>
</reference>
<proteinExistence type="predicted"/>
<name>A0ABV8ZXM6_9NEIS</name>
<keyword evidence="3" id="KW-1185">Reference proteome</keyword>
<gene>
    <name evidence="2" type="ORF">ACFO0R_22720</name>
</gene>
<feature type="region of interest" description="Disordered" evidence="1">
    <location>
        <begin position="48"/>
        <end position="97"/>
    </location>
</feature>
<evidence type="ECO:0000313" key="2">
    <source>
        <dbReference type="EMBL" id="MFC4492434.1"/>
    </source>
</evidence>
<accession>A0ABV8ZXM6</accession>
<dbReference type="RefSeq" id="WP_231464097.1">
    <property type="nucleotide sequence ID" value="NZ_JAJOHW010000119.1"/>
</dbReference>
<comment type="caution">
    <text evidence="2">The sequence shown here is derived from an EMBL/GenBank/DDBJ whole genome shotgun (WGS) entry which is preliminary data.</text>
</comment>
<protein>
    <submittedName>
        <fullName evidence="2">Uncharacterized protein</fullName>
    </submittedName>
</protein>
<dbReference type="Proteomes" id="UP001595999">
    <property type="component" value="Unassembled WGS sequence"/>
</dbReference>
<dbReference type="EMBL" id="JBHSEK010000028">
    <property type="protein sequence ID" value="MFC4492434.1"/>
    <property type="molecule type" value="Genomic_DNA"/>
</dbReference>
<feature type="compositionally biased region" description="Polar residues" evidence="1">
    <location>
        <begin position="48"/>
        <end position="58"/>
    </location>
</feature>
<organism evidence="2 3">
    <name type="scientific">Chromobacterium aquaticum</name>
    <dbReference type="NCBI Taxonomy" id="467180"/>
    <lineage>
        <taxon>Bacteria</taxon>
        <taxon>Pseudomonadati</taxon>
        <taxon>Pseudomonadota</taxon>
        <taxon>Betaproteobacteria</taxon>
        <taxon>Neisseriales</taxon>
        <taxon>Chromobacteriaceae</taxon>
        <taxon>Chromobacterium</taxon>
    </lineage>
</organism>
<evidence type="ECO:0000256" key="1">
    <source>
        <dbReference type="SAM" id="MobiDB-lite"/>
    </source>
</evidence>
<sequence length="97" mass="10823">MIHASRTTSDFRSIKFFVASAFIQIAYMPAHAAEGRYDMYAVREIVTVTKTPSETTPRSDAGQPYKPYTEIASHPNGGKPEPLAARQPQPKAQQERK</sequence>
<evidence type="ECO:0000313" key="3">
    <source>
        <dbReference type="Proteomes" id="UP001595999"/>
    </source>
</evidence>